<dbReference type="Proteomes" id="UP000190061">
    <property type="component" value="Unassembled WGS sequence"/>
</dbReference>
<keyword evidence="3" id="KW-1185">Reference proteome</keyword>
<dbReference type="AlphaFoldDB" id="A0A1T4SE94"/>
<dbReference type="InterPro" id="IPR029016">
    <property type="entry name" value="GAF-like_dom_sf"/>
</dbReference>
<organism evidence="2 3">
    <name type="scientific">Lysobacter spongiicola DSM 21749</name>
    <dbReference type="NCBI Taxonomy" id="1122188"/>
    <lineage>
        <taxon>Bacteria</taxon>
        <taxon>Pseudomonadati</taxon>
        <taxon>Pseudomonadota</taxon>
        <taxon>Gammaproteobacteria</taxon>
        <taxon>Lysobacterales</taxon>
        <taxon>Lysobacteraceae</taxon>
        <taxon>Novilysobacter</taxon>
    </lineage>
</organism>
<dbReference type="PANTHER" id="PTHR43102:SF2">
    <property type="entry name" value="GAF DOMAIN-CONTAINING PROTEIN"/>
    <property type="match status" value="1"/>
</dbReference>
<dbReference type="RefSeq" id="WP_078759314.1">
    <property type="nucleotide sequence ID" value="NZ_FUXP01000017.1"/>
</dbReference>
<dbReference type="OrthoDB" id="8807260at2"/>
<proteinExistence type="predicted"/>
<evidence type="ECO:0000313" key="2">
    <source>
        <dbReference type="EMBL" id="SKA26594.1"/>
    </source>
</evidence>
<evidence type="ECO:0000313" key="3">
    <source>
        <dbReference type="Proteomes" id="UP000190061"/>
    </source>
</evidence>
<dbReference type="SUPFAM" id="SSF55781">
    <property type="entry name" value="GAF domain-like"/>
    <property type="match status" value="1"/>
</dbReference>
<evidence type="ECO:0000259" key="1">
    <source>
        <dbReference type="SMART" id="SM00065"/>
    </source>
</evidence>
<dbReference type="PANTHER" id="PTHR43102">
    <property type="entry name" value="SLR1143 PROTEIN"/>
    <property type="match status" value="1"/>
</dbReference>
<dbReference type="STRING" id="1122188.SAMN02745674_02789"/>
<gene>
    <name evidence="2" type="ORF">SAMN02745674_02789</name>
</gene>
<sequence length="251" mass="28272">MHGHTTTNADVDRIQRMEAVPRILKAVAEITGMRFAAVARVTETRWTACAVLDELGFGLEPGGDLELQTTICDEIRQHQQPVAFDHASEHPVFSRHHTPLQYGLESYVSVPIFRGSGEFFGTLCAIDSRPAAVDNTRVLKSLQLFAEMIGMQLELIDDLDAARTRLRNVQFRQALVTETERDIRDVFQPILTSLYLLRTSPTLSGEDRNLVEEMDTWCLQLSDLLHQQLDAAVGRIEQRLSDTLEREVVAS</sequence>
<dbReference type="SMART" id="SM00065">
    <property type="entry name" value="GAF"/>
    <property type="match status" value="1"/>
</dbReference>
<accession>A0A1T4SE94</accession>
<dbReference type="Pfam" id="PF01590">
    <property type="entry name" value="GAF"/>
    <property type="match status" value="1"/>
</dbReference>
<protein>
    <submittedName>
        <fullName evidence="2">GAF domain-containing protein</fullName>
    </submittedName>
</protein>
<feature type="domain" description="GAF" evidence="1">
    <location>
        <begin position="15"/>
        <end position="163"/>
    </location>
</feature>
<dbReference type="EMBL" id="FUXP01000017">
    <property type="protein sequence ID" value="SKA26594.1"/>
    <property type="molecule type" value="Genomic_DNA"/>
</dbReference>
<dbReference type="Gene3D" id="3.30.450.40">
    <property type="match status" value="1"/>
</dbReference>
<dbReference type="InterPro" id="IPR003018">
    <property type="entry name" value="GAF"/>
</dbReference>
<name>A0A1T4SE94_9GAMM</name>
<reference evidence="2 3" key="1">
    <citation type="submission" date="2017-02" db="EMBL/GenBank/DDBJ databases">
        <authorList>
            <person name="Peterson S.W."/>
        </authorList>
    </citation>
    <scope>NUCLEOTIDE SEQUENCE [LARGE SCALE GENOMIC DNA]</scope>
    <source>
        <strain evidence="2 3">DSM 21749</strain>
    </source>
</reference>